<dbReference type="RefSeq" id="YP_008240845.1">
    <property type="nucleotide sequence ID" value="NC_021789.1"/>
</dbReference>
<reference evidence="1 2" key="1">
    <citation type="journal article" date="2013" name="Proc. Natl. Acad. Sci. U.S.A.">
        <title>Twelve previously unknown phage genera are ubiquitous in global oceans.</title>
        <authorList>
            <person name="Holmfeldt K."/>
            <person name="Solonenko N."/>
            <person name="Shah M."/>
            <person name="Corrier K."/>
            <person name="Riemann L."/>
            <person name="Verberkmoes N.C."/>
            <person name="Sullivan M.B."/>
        </authorList>
    </citation>
    <scope>NUCLEOTIDE SEQUENCE [LARGE SCALE GENOMIC DNA]</scope>
    <source>
        <strain evidence="1">Phi19:3</strain>
    </source>
</reference>
<dbReference type="GeneID" id="16880971"/>
<accession>R9ZW93</accession>
<keyword evidence="2" id="KW-1185">Reference proteome</keyword>
<sequence>MNFIKRLFEKKETTNTNINKSKDPSDYKKCSLSSEWYSDNHYCTKCKKSTGHNEYMSDICNGCGSFDTQKRFGRSYRKIMIEGKWKYQVRYKNGNEEIIDKWY</sequence>
<protein>
    <submittedName>
        <fullName evidence="1">Uncharacterized protein</fullName>
    </submittedName>
</protein>
<dbReference type="Proteomes" id="UP000014731">
    <property type="component" value="Segment"/>
</dbReference>
<evidence type="ECO:0000313" key="2">
    <source>
        <dbReference type="Proteomes" id="UP000014731"/>
    </source>
</evidence>
<dbReference type="KEGG" id="vg:16880971"/>
<gene>
    <name evidence="1" type="ORF">Phi19:3_gp060</name>
</gene>
<reference evidence="2" key="2">
    <citation type="submission" date="2013-03" db="EMBL/GenBank/DDBJ databases">
        <title>The Cellulophaga phages: a novel, diverse, and globally ubiquitous model system.</title>
        <authorList>
            <person name="Holmfeldt K."/>
            <person name="Solonenko N."/>
            <person name="Shah M."/>
            <person name="Corrier K."/>
            <person name="Riemann L."/>
            <person name="VerBerkmoes N.C."/>
            <person name="Sullivan M.B."/>
        </authorList>
    </citation>
    <scope>NUCLEOTIDE SEQUENCE [LARGE SCALE GENOMIC DNA]</scope>
</reference>
<organism evidence="1 2">
    <name type="scientific">Cellulophaga phage phi19:3</name>
    <dbReference type="NCBI Taxonomy" id="1327971"/>
    <lineage>
        <taxon>Viruses</taxon>
        <taxon>Duplodnaviria</taxon>
        <taxon>Heunggongvirae</taxon>
        <taxon>Uroviricota</taxon>
        <taxon>Caudoviricetes</taxon>
        <taxon>Pachyviridae</taxon>
        <taxon>Baltivirus</taxon>
        <taxon>Baltivirus phi19tres</taxon>
    </lineage>
</organism>
<name>R9ZW93_9CAUD</name>
<dbReference type="EMBL" id="KC821608">
    <property type="protein sequence ID" value="AGO47464.1"/>
    <property type="molecule type" value="Genomic_DNA"/>
</dbReference>
<proteinExistence type="predicted"/>
<evidence type="ECO:0000313" key="1">
    <source>
        <dbReference type="EMBL" id="AGO47464.1"/>
    </source>
</evidence>